<feature type="transmembrane region" description="Helical" evidence="7">
    <location>
        <begin position="101"/>
        <end position="119"/>
    </location>
</feature>
<dbReference type="GO" id="GO:0044038">
    <property type="term" value="P:cell wall macromolecule biosynthetic process"/>
    <property type="evidence" value="ECO:0007669"/>
    <property type="project" value="TreeGrafter"/>
</dbReference>
<keyword evidence="6 7" id="KW-0472">Membrane</keyword>
<dbReference type="NCBIfam" id="TIGR00445">
    <property type="entry name" value="mraY"/>
    <property type="match status" value="1"/>
</dbReference>
<dbReference type="GO" id="GO:0071555">
    <property type="term" value="P:cell wall organization"/>
    <property type="evidence" value="ECO:0007669"/>
    <property type="project" value="TreeGrafter"/>
</dbReference>
<organism evidence="8">
    <name type="scientific">sediment metagenome</name>
    <dbReference type="NCBI Taxonomy" id="749907"/>
    <lineage>
        <taxon>unclassified sequences</taxon>
        <taxon>metagenomes</taxon>
        <taxon>ecological metagenomes</taxon>
    </lineage>
</organism>
<protein>
    <submittedName>
        <fullName evidence="8">Phospho-N-acetylmuramoyl-pentapeptide-transferase</fullName>
        <ecNumber evidence="8">2.7.8.13</ecNumber>
    </submittedName>
</protein>
<evidence type="ECO:0000256" key="1">
    <source>
        <dbReference type="ARBA" id="ARBA00004141"/>
    </source>
</evidence>
<dbReference type="Pfam" id="PF00953">
    <property type="entry name" value="Glycos_transf_4"/>
    <property type="match status" value="1"/>
</dbReference>
<reference evidence="8" key="2">
    <citation type="journal article" date="2011" name="Microb. Ecol.">
        <title>Taxonomic and Functional Metagenomic Profiling of the Microbial Community in the Anoxic Sediment of a Sub-saline Shallow Lake (Laguna de Carrizo, Central Spain).</title>
        <authorList>
            <person name="Ferrer M."/>
            <person name="Guazzaroni M.E."/>
            <person name="Richter M."/>
            <person name="Garcia-Salamanca A."/>
            <person name="Yarza P."/>
            <person name="Suarez-Suarez A."/>
            <person name="Solano J."/>
            <person name="Alcaide M."/>
            <person name="van Dillewijn P."/>
            <person name="Molina-Henares M.A."/>
            <person name="Lopez-Cortes N."/>
            <person name="Al-Ramahi Y."/>
            <person name="Guerrero C."/>
            <person name="Acosta A."/>
            <person name="de Eugenio L.I."/>
            <person name="Martinez V."/>
            <person name="Marques S."/>
            <person name="Rojo F."/>
            <person name="Santero E."/>
            <person name="Genilloud O."/>
            <person name="Perez-Perez J."/>
            <person name="Rossello-Mora R."/>
            <person name="Ramos J.L."/>
        </authorList>
    </citation>
    <scope>NUCLEOTIDE SEQUENCE</scope>
</reference>
<comment type="subcellular location">
    <subcellularLocation>
        <location evidence="1">Membrane</location>
        <topology evidence="1">Multi-pass membrane protein</topology>
    </subcellularLocation>
</comment>
<accession>D9PIE5</accession>
<gene>
    <name evidence="8" type="primary">mraY</name>
    <name evidence="8" type="ORF">LDC_1303</name>
</gene>
<evidence type="ECO:0000256" key="7">
    <source>
        <dbReference type="SAM" id="Phobius"/>
    </source>
</evidence>
<reference evidence="8" key="1">
    <citation type="submission" date="2010-07" db="EMBL/GenBank/DDBJ databases">
        <authorList>
            <consortium name="CONSOLIDER consortium CSD2007-00005"/>
            <person name="Guazzaroni M.-E."/>
            <person name="Richter M."/>
            <person name="Garcia-Salamanca A."/>
            <person name="Yarza P."/>
            <person name="Ferrer M."/>
        </authorList>
    </citation>
    <scope>NUCLEOTIDE SEQUENCE</scope>
</reference>
<feature type="transmembrane region" description="Helical" evidence="7">
    <location>
        <begin position="165"/>
        <end position="184"/>
    </location>
</feature>
<dbReference type="InterPro" id="IPR003524">
    <property type="entry name" value="PNAcMuramoyl-5peptid_Trfase"/>
</dbReference>
<dbReference type="Pfam" id="PF10555">
    <property type="entry name" value="MraY_sig1"/>
    <property type="match status" value="1"/>
</dbReference>
<evidence type="ECO:0000256" key="4">
    <source>
        <dbReference type="ARBA" id="ARBA00022692"/>
    </source>
</evidence>
<feature type="transmembrane region" description="Helical" evidence="7">
    <location>
        <begin position="40"/>
        <end position="57"/>
    </location>
</feature>
<dbReference type="AlphaFoldDB" id="D9PIE5"/>
<evidence type="ECO:0000256" key="6">
    <source>
        <dbReference type="ARBA" id="ARBA00023136"/>
    </source>
</evidence>
<evidence type="ECO:0000256" key="2">
    <source>
        <dbReference type="ARBA" id="ARBA00005583"/>
    </source>
</evidence>
<feature type="transmembrane region" description="Helical" evidence="7">
    <location>
        <begin position="303"/>
        <end position="322"/>
    </location>
</feature>
<feature type="transmembrane region" description="Helical" evidence="7">
    <location>
        <begin position="253"/>
        <end position="276"/>
    </location>
</feature>
<comment type="similarity">
    <text evidence="2">Belongs to the glycosyltransferase 4 family. MraY subfamily.</text>
</comment>
<sequence length="325" mass="35672">MVIYFIFGDPMIKYLAKKQLWQTVRNDGPVTHMDKRGTPTMGGILLWIAVLGSTLLWTRFDQLFVVIGLALAFCFAAIGFLDDYRKVILRDAKGLRARHKFPLQVAFAVMAVLVLFDGIGLSKHLSVPFFKTVYPDIGLWYYFFAVIVIVGASNAVNLTDGLDGLVSVPSIVAFFAFGVLAYIAGHVRIASYLVIPSVPGSGELTVLCGAVVGACIGFLWFNAHPASVFMGDVGSLPLGAVLGYVSVVTKNEILLLFIGGIFVLETISVITQVVSFKLTGKRIFKMAPLHHHFELKGWPESKVIVRFWIIAFILAIVSLTTLKLR</sequence>
<feature type="transmembrane region" description="Helical" evidence="7">
    <location>
        <begin position="63"/>
        <end position="81"/>
    </location>
</feature>
<feature type="transmembrane region" description="Helical" evidence="7">
    <location>
        <begin position="139"/>
        <end position="158"/>
    </location>
</feature>
<evidence type="ECO:0000256" key="3">
    <source>
        <dbReference type="ARBA" id="ARBA00022679"/>
    </source>
</evidence>
<dbReference type="PROSITE" id="PS01348">
    <property type="entry name" value="MRAY_2"/>
    <property type="match status" value="1"/>
</dbReference>
<keyword evidence="5 7" id="KW-1133">Transmembrane helix</keyword>
<dbReference type="EC" id="2.7.8.13" evidence="8"/>
<dbReference type="PANTHER" id="PTHR22926">
    <property type="entry name" value="PHOSPHO-N-ACETYLMURAMOYL-PENTAPEPTIDE-TRANSFERASE"/>
    <property type="match status" value="1"/>
</dbReference>
<dbReference type="InterPro" id="IPR000715">
    <property type="entry name" value="Glycosyl_transferase_4"/>
</dbReference>
<dbReference type="CDD" id="cd06852">
    <property type="entry name" value="GT_MraY"/>
    <property type="match status" value="1"/>
</dbReference>
<evidence type="ECO:0000256" key="5">
    <source>
        <dbReference type="ARBA" id="ARBA00022989"/>
    </source>
</evidence>
<name>D9PIE5_9ZZZZ</name>
<dbReference type="HAMAP" id="MF_00038">
    <property type="entry name" value="MraY"/>
    <property type="match status" value="1"/>
</dbReference>
<dbReference type="InterPro" id="IPR018480">
    <property type="entry name" value="PNAcMuramoyl-5peptid_Trfase_CS"/>
</dbReference>
<feature type="transmembrane region" description="Helical" evidence="7">
    <location>
        <begin position="204"/>
        <end position="221"/>
    </location>
</feature>
<comment type="caution">
    <text evidence="8">The sequence shown here is derived from an EMBL/GenBank/DDBJ whole genome shotgun (WGS) entry which is preliminary data.</text>
</comment>
<dbReference type="EMBL" id="ADZX01000426">
    <property type="protein sequence ID" value="EFK96668.1"/>
    <property type="molecule type" value="Genomic_DNA"/>
</dbReference>
<evidence type="ECO:0000313" key="8">
    <source>
        <dbReference type="EMBL" id="EFK96668.1"/>
    </source>
</evidence>
<dbReference type="GO" id="GO:0005886">
    <property type="term" value="C:plasma membrane"/>
    <property type="evidence" value="ECO:0007669"/>
    <property type="project" value="TreeGrafter"/>
</dbReference>
<dbReference type="PANTHER" id="PTHR22926:SF5">
    <property type="entry name" value="PHOSPHO-N-ACETYLMURAMOYL-PENTAPEPTIDE-TRANSFERASE HOMOLOG"/>
    <property type="match status" value="1"/>
</dbReference>
<dbReference type="GO" id="GO:0008963">
    <property type="term" value="F:phospho-N-acetylmuramoyl-pentapeptide-transferase activity"/>
    <property type="evidence" value="ECO:0007669"/>
    <property type="project" value="InterPro"/>
</dbReference>
<proteinExistence type="inferred from homology"/>
<keyword evidence="3 8" id="KW-0808">Transferase</keyword>
<keyword evidence="4 7" id="KW-0812">Transmembrane</keyword>